<dbReference type="RefSeq" id="WP_121794302.1">
    <property type="nucleotide sequence ID" value="NZ_RDBF01000006.1"/>
</dbReference>
<dbReference type="SUPFAM" id="SSF52096">
    <property type="entry name" value="ClpP/crotonase"/>
    <property type="match status" value="1"/>
</dbReference>
<organism evidence="2 3">
    <name type="scientific">Aeromicrobium phragmitis</name>
    <dbReference type="NCBI Taxonomy" id="2478914"/>
    <lineage>
        <taxon>Bacteria</taxon>
        <taxon>Bacillati</taxon>
        <taxon>Actinomycetota</taxon>
        <taxon>Actinomycetes</taxon>
        <taxon>Propionibacteriales</taxon>
        <taxon>Nocardioidaceae</taxon>
        <taxon>Aeromicrobium</taxon>
    </lineage>
</organism>
<comment type="similarity">
    <text evidence="1">Belongs to the enoyl-CoA hydratase/isomerase family.</text>
</comment>
<dbReference type="PANTHER" id="PTHR43802:SF1">
    <property type="entry name" value="IP11341P-RELATED"/>
    <property type="match status" value="1"/>
</dbReference>
<evidence type="ECO:0000256" key="1">
    <source>
        <dbReference type="ARBA" id="ARBA00005254"/>
    </source>
</evidence>
<keyword evidence="2" id="KW-0413">Isomerase</keyword>
<dbReference type="Proteomes" id="UP000282515">
    <property type="component" value="Unassembled WGS sequence"/>
</dbReference>
<evidence type="ECO:0000313" key="3">
    <source>
        <dbReference type="Proteomes" id="UP000282515"/>
    </source>
</evidence>
<gene>
    <name evidence="2" type="ORF">D9V41_09350</name>
</gene>
<dbReference type="OrthoDB" id="9807606at2"/>
<evidence type="ECO:0000313" key="2">
    <source>
        <dbReference type="EMBL" id="RLV55665.1"/>
    </source>
</evidence>
<dbReference type="EMBL" id="RDBF01000006">
    <property type="protein sequence ID" value="RLV55665.1"/>
    <property type="molecule type" value="Genomic_DNA"/>
</dbReference>
<dbReference type="Pfam" id="PF00378">
    <property type="entry name" value="ECH_1"/>
    <property type="match status" value="1"/>
</dbReference>
<reference evidence="2 3" key="1">
    <citation type="submission" date="2018-10" db="EMBL/GenBank/DDBJ databases">
        <title>Aeromicrobium sp. 9W16Y-2 whole genome shotgun sequence.</title>
        <authorList>
            <person name="Li F."/>
        </authorList>
    </citation>
    <scope>NUCLEOTIDE SEQUENCE [LARGE SCALE GENOMIC DNA]</scope>
    <source>
        <strain evidence="2 3">9W16Y-2</strain>
    </source>
</reference>
<dbReference type="Gene3D" id="3.90.226.10">
    <property type="entry name" value="2-enoyl-CoA Hydratase, Chain A, domain 1"/>
    <property type="match status" value="1"/>
</dbReference>
<dbReference type="PANTHER" id="PTHR43802">
    <property type="entry name" value="ENOYL-COA HYDRATASE"/>
    <property type="match status" value="1"/>
</dbReference>
<protein>
    <submittedName>
        <fullName evidence="2">Enoyl-CoA hydratase/isomerase family protein</fullName>
    </submittedName>
</protein>
<dbReference type="AlphaFoldDB" id="A0A3L8PJX9"/>
<keyword evidence="3" id="KW-1185">Reference proteome</keyword>
<dbReference type="GO" id="GO:0016853">
    <property type="term" value="F:isomerase activity"/>
    <property type="evidence" value="ECO:0007669"/>
    <property type="project" value="UniProtKB-KW"/>
</dbReference>
<comment type="caution">
    <text evidence="2">The sequence shown here is derived from an EMBL/GenBank/DDBJ whole genome shotgun (WGS) entry which is preliminary data.</text>
</comment>
<name>A0A3L8PJX9_9ACTN</name>
<sequence>MALTSFIEEPKFDVYRERFAEHFILEREDGILVARMHTGGDVAVWGLELHRALGQLFKTVAADPENEVLILTGTGDYWLRDIDSESFNAVEKDESTFRREGYFQWYRDGMKLQENIIWDVDIPTISAINGPGFHSEFALLHDITICTDDTRLVEPHYHVGLAPGDALYLVLQELIGYKRANYAMYTAQNITAEQALEWGLVNEVVAREDLVDRARSLAEMIIRTQPNPIVRRLTSRIVKRRWRRLLTDDFEMHFGHEMWGTMVHRQDHGEMDTRAALNEG</sequence>
<dbReference type="CDD" id="cd06558">
    <property type="entry name" value="crotonase-like"/>
    <property type="match status" value="1"/>
</dbReference>
<accession>A0A3L8PJX9</accession>
<proteinExistence type="inferred from homology"/>
<dbReference type="InterPro" id="IPR001753">
    <property type="entry name" value="Enoyl-CoA_hydra/iso"/>
</dbReference>
<dbReference type="InterPro" id="IPR029045">
    <property type="entry name" value="ClpP/crotonase-like_dom_sf"/>
</dbReference>